<dbReference type="PANTHER" id="PTHR32026:SF27">
    <property type="entry name" value="METHYLTRANSFERASE FKBM DOMAIN-CONTAINING PROTEIN-RELATED"/>
    <property type="match status" value="1"/>
</dbReference>
<evidence type="ECO:0000313" key="1">
    <source>
        <dbReference type="EMBL" id="KAL3792710.1"/>
    </source>
</evidence>
<sequence length="128" mass="14374">MITLSPGSYEGKNLCVAAAQKQKEQSQLTAGDECQHPFYGSNDQWGFEIDITKNFSGCVTQTFDRTLKDDTPKQKAVMTGKTETATNYLPKLLKMDIEGFEFDVLRNMLSSPTSLWPEQIMLEVLGQQ</sequence>
<evidence type="ECO:0000313" key="2">
    <source>
        <dbReference type="Proteomes" id="UP001530315"/>
    </source>
</evidence>
<dbReference type="EMBL" id="JALLAZ020000542">
    <property type="protein sequence ID" value="KAL3792710.1"/>
    <property type="molecule type" value="Genomic_DNA"/>
</dbReference>
<evidence type="ECO:0008006" key="3">
    <source>
        <dbReference type="Google" id="ProtNLM"/>
    </source>
</evidence>
<dbReference type="Gene3D" id="3.40.50.150">
    <property type="entry name" value="Vaccinia Virus protein VP39"/>
    <property type="match status" value="1"/>
</dbReference>
<gene>
    <name evidence="1" type="ORF">ACHAW5_005815</name>
</gene>
<dbReference type="InterPro" id="IPR026913">
    <property type="entry name" value="METTL24"/>
</dbReference>
<dbReference type="AlphaFoldDB" id="A0ABD3PXK5"/>
<accession>A0ABD3PXK5</accession>
<organism evidence="1 2">
    <name type="scientific">Stephanodiscus triporus</name>
    <dbReference type="NCBI Taxonomy" id="2934178"/>
    <lineage>
        <taxon>Eukaryota</taxon>
        <taxon>Sar</taxon>
        <taxon>Stramenopiles</taxon>
        <taxon>Ochrophyta</taxon>
        <taxon>Bacillariophyta</taxon>
        <taxon>Coscinodiscophyceae</taxon>
        <taxon>Thalassiosirophycidae</taxon>
        <taxon>Stephanodiscales</taxon>
        <taxon>Stephanodiscaceae</taxon>
        <taxon>Stephanodiscus</taxon>
    </lineage>
</organism>
<reference evidence="1 2" key="1">
    <citation type="submission" date="2024-10" db="EMBL/GenBank/DDBJ databases">
        <title>Updated reference genomes for cyclostephanoid diatoms.</title>
        <authorList>
            <person name="Roberts W.R."/>
            <person name="Alverson A.J."/>
        </authorList>
    </citation>
    <scope>NUCLEOTIDE SEQUENCE [LARGE SCALE GENOMIC DNA]</scope>
    <source>
        <strain evidence="1 2">AJA276-08</strain>
    </source>
</reference>
<protein>
    <recommendedName>
        <fullName evidence="3">Methyltransferase FkbM domain-containing protein</fullName>
    </recommendedName>
</protein>
<proteinExistence type="predicted"/>
<comment type="caution">
    <text evidence="1">The sequence shown here is derived from an EMBL/GenBank/DDBJ whole genome shotgun (WGS) entry which is preliminary data.</text>
</comment>
<dbReference type="PANTHER" id="PTHR32026">
    <property type="entry name" value="METHYLTRANSFERASE-LIKE PROTEIN 24"/>
    <property type="match status" value="1"/>
</dbReference>
<name>A0ABD3PXK5_9STRA</name>
<keyword evidence="2" id="KW-1185">Reference proteome</keyword>
<dbReference type="Proteomes" id="UP001530315">
    <property type="component" value="Unassembled WGS sequence"/>
</dbReference>
<dbReference type="InterPro" id="IPR029063">
    <property type="entry name" value="SAM-dependent_MTases_sf"/>
</dbReference>